<name>A0AAD7XS93_9FUNG</name>
<gene>
    <name evidence="9" type="ORF">O0I10_009375</name>
</gene>
<evidence type="ECO:0000313" key="10">
    <source>
        <dbReference type="Proteomes" id="UP001234581"/>
    </source>
</evidence>
<proteinExistence type="predicted"/>
<dbReference type="GeneID" id="83216781"/>
<evidence type="ECO:0000256" key="3">
    <source>
        <dbReference type="ARBA" id="ARBA00022816"/>
    </source>
</evidence>
<evidence type="ECO:0000256" key="7">
    <source>
        <dbReference type="ARBA" id="ARBA00023242"/>
    </source>
</evidence>
<comment type="subcellular location">
    <subcellularLocation>
        <location evidence="1">Nucleus</location>
        <location evidence="1">Nuclear pore complex</location>
    </subcellularLocation>
</comment>
<dbReference type="EMBL" id="JARTCD010000054">
    <property type="protein sequence ID" value="KAJ8654979.1"/>
    <property type="molecule type" value="Genomic_DNA"/>
</dbReference>
<dbReference type="GO" id="GO:0000055">
    <property type="term" value="P:ribosomal large subunit export from nucleus"/>
    <property type="evidence" value="ECO:0007669"/>
    <property type="project" value="InterPro"/>
</dbReference>
<comment type="caution">
    <text evidence="9">The sequence shown here is derived from an EMBL/GenBank/DDBJ whole genome shotgun (WGS) entry which is preliminary data.</text>
</comment>
<dbReference type="AlphaFoldDB" id="A0AAD7XS93"/>
<dbReference type="PANTHER" id="PTHR13257:SF0">
    <property type="entry name" value="NUCLEAR PORE COMPLEX PROTEIN NUP88"/>
    <property type="match status" value="1"/>
</dbReference>
<keyword evidence="5" id="KW-0811">Translocation</keyword>
<keyword evidence="6" id="KW-0906">Nuclear pore complex</keyword>
<evidence type="ECO:0000256" key="2">
    <source>
        <dbReference type="ARBA" id="ARBA00022448"/>
    </source>
</evidence>
<dbReference type="GO" id="GO:0005643">
    <property type="term" value="C:nuclear pore"/>
    <property type="evidence" value="ECO:0007669"/>
    <property type="project" value="UniProtKB-SubCell"/>
</dbReference>
<dbReference type="Proteomes" id="UP001234581">
    <property type="component" value="Unassembled WGS sequence"/>
</dbReference>
<accession>A0AAD7XS93</accession>
<dbReference type="PANTHER" id="PTHR13257">
    <property type="entry name" value="NUCLEOPORIN NUP84-RELATED"/>
    <property type="match status" value="1"/>
</dbReference>
<sequence length="841" mass="93861">MQKLNAVLPNDWLHYLGNHRIFDVSHADLQTTQQLLNGVDPYDTFARQYQTRVMLLRGSDLIVAVGSEIRMLNISNVKDAWINVAPTFIDTGKDAQEDQSWLLQVPYKTLSTSGIDFPIQSMAINQSGNLLSVAGRSKLAIVCLPQQGFSHSTKYLPKGRIDCKTFIVGRNYYSRHVRVLKMAWHPLSETRTHIMVLSTDNILRMFDVSGNIDEAEQTFDLAPAHSKDKSSMEPVRGIILDDDLDPDEDVVTFTLGGKSEDGRNWEPFTVYYALRNGHLYALCPVLPYKSVIDHQHMETLACVVEAKTQQLVKEINDNDDDDSDAKALYYLLRLQSQWISDVIASGRKQKTAVVGDSDIVSICSRDSSVPFPVQRQGPFKIEDDNQLKPGSEVGDLIFISTEAANILVAAYTNGDVQSYLLGSEIDPQWLMPIQARESDWKHELGQFLSSADILPKASIFETLHLRDQPGYGAHNISIIPDHLYKEIIYVYHAGGVHRINMTKLVTGLAELERLDASGADPKTFYAALENWHAKDNTSDCTCLIESNAGGASATEPIIGMAIITDIYLTYSMLALTGSYKLVPHELSLRQDADSTPPAAATRDSPEPTLGNKDEEGTGSLLEGPLYTTSVPQSSQTKIVVPQEYAGKKEVVISEDSLRFLSTSTETLARNINQVNKGTVAAKRRLQLQEREMQRQTDTIRDLYQRLDDLFSAESQNNFNERILETARNHGKLALRIDSILRQAMGRFQPGMSTQEKEWAESLDDLQNQVEGEQGYTTRIKKLQEQMATLNIATTTKLPSPLPSARSKIDPTQLDSLRNALDKQAESVKETKARITALQRVA</sequence>
<dbReference type="InterPro" id="IPR036322">
    <property type="entry name" value="WD40_repeat_dom_sf"/>
</dbReference>
<keyword evidence="2" id="KW-0813">Transport</keyword>
<protein>
    <submittedName>
        <fullName evidence="9">Uncharacterized protein</fullName>
    </submittedName>
</protein>
<evidence type="ECO:0000256" key="8">
    <source>
        <dbReference type="SAM" id="MobiDB-lite"/>
    </source>
</evidence>
<dbReference type="RefSeq" id="XP_058339892.1">
    <property type="nucleotide sequence ID" value="XM_058489367.1"/>
</dbReference>
<dbReference type="InterPro" id="IPR037700">
    <property type="entry name" value="NUP88/NUP82"/>
</dbReference>
<feature type="region of interest" description="Disordered" evidence="8">
    <location>
        <begin position="590"/>
        <end position="632"/>
    </location>
</feature>
<dbReference type="InterPro" id="IPR019321">
    <property type="entry name" value="Nucleoporin_Nup88"/>
</dbReference>
<evidence type="ECO:0000256" key="6">
    <source>
        <dbReference type="ARBA" id="ARBA00023132"/>
    </source>
</evidence>
<evidence type="ECO:0000256" key="1">
    <source>
        <dbReference type="ARBA" id="ARBA00004567"/>
    </source>
</evidence>
<keyword evidence="7" id="KW-0539">Nucleus</keyword>
<organism evidence="9 10">
    <name type="scientific">Lichtheimia ornata</name>
    <dbReference type="NCBI Taxonomy" id="688661"/>
    <lineage>
        <taxon>Eukaryota</taxon>
        <taxon>Fungi</taxon>
        <taxon>Fungi incertae sedis</taxon>
        <taxon>Mucoromycota</taxon>
        <taxon>Mucoromycotina</taxon>
        <taxon>Mucoromycetes</taxon>
        <taxon>Mucorales</taxon>
        <taxon>Lichtheimiaceae</taxon>
        <taxon>Lichtheimia</taxon>
    </lineage>
</organism>
<keyword evidence="3" id="KW-0509">mRNA transport</keyword>
<reference evidence="9 10" key="1">
    <citation type="submission" date="2023-03" db="EMBL/GenBank/DDBJ databases">
        <title>Genome sequence of Lichtheimia ornata CBS 291.66.</title>
        <authorList>
            <person name="Mohabir J.T."/>
            <person name="Shea T.P."/>
            <person name="Kurbessoian T."/>
            <person name="Berby B."/>
            <person name="Fontaine J."/>
            <person name="Livny J."/>
            <person name="Gnirke A."/>
            <person name="Stajich J.E."/>
            <person name="Cuomo C.A."/>
        </authorList>
    </citation>
    <scope>NUCLEOTIDE SEQUENCE [LARGE SCALE GENOMIC DNA]</scope>
    <source>
        <strain evidence="9">CBS 291.66</strain>
    </source>
</reference>
<dbReference type="SUPFAM" id="SSF50978">
    <property type="entry name" value="WD40 repeat-like"/>
    <property type="match status" value="1"/>
</dbReference>
<dbReference type="Pfam" id="PF10168">
    <property type="entry name" value="Nup88"/>
    <property type="match status" value="2"/>
</dbReference>
<evidence type="ECO:0000256" key="5">
    <source>
        <dbReference type="ARBA" id="ARBA00023010"/>
    </source>
</evidence>
<keyword evidence="4" id="KW-0653">Protein transport</keyword>
<dbReference type="GO" id="GO:0000056">
    <property type="term" value="P:ribosomal small subunit export from nucleus"/>
    <property type="evidence" value="ECO:0007669"/>
    <property type="project" value="InterPro"/>
</dbReference>
<keyword evidence="10" id="KW-1185">Reference proteome</keyword>
<dbReference type="GO" id="GO:0006406">
    <property type="term" value="P:mRNA export from nucleus"/>
    <property type="evidence" value="ECO:0007669"/>
    <property type="project" value="TreeGrafter"/>
</dbReference>
<evidence type="ECO:0000256" key="4">
    <source>
        <dbReference type="ARBA" id="ARBA00022927"/>
    </source>
</evidence>
<evidence type="ECO:0000313" key="9">
    <source>
        <dbReference type="EMBL" id="KAJ8654979.1"/>
    </source>
</evidence>
<dbReference type="GO" id="GO:0006606">
    <property type="term" value="P:protein import into nucleus"/>
    <property type="evidence" value="ECO:0007669"/>
    <property type="project" value="TreeGrafter"/>
</dbReference>
<dbReference type="GO" id="GO:0017056">
    <property type="term" value="F:structural constituent of nuclear pore"/>
    <property type="evidence" value="ECO:0007669"/>
    <property type="project" value="InterPro"/>
</dbReference>